<dbReference type="Proteomes" id="UP000593564">
    <property type="component" value="Unassembled WGS sequence"/>
</dbReference>
<evidence type="ECO:0000313" key="3">
    <source>
        <dbReference type="EMBL" id="KAF5932661.1"/>
    </source>
</evidence>
<dbReference type="PANTHER" id="PTHR33390:SF1">
    <property type="entry name" value="STRESS UP-REGULATED NOD 19 PROTEIN"/>
    <property type="match status" value="1"/>
</dbReference>
<accession>A0A7J7FXF8</accession>
<evidence type="ECO:0000313" key="4">
    <source>
        <dbReference type="Proteomes" id="UP000593564"/>
    </source>
</evidence>
<keyword evidence="4" id="KW-1185">Reference proteome</keyword>
<dbReference type="PANTHER" id="PTHR33390">
    <property type="entry name" value="STRESS UP-REGULATED NOD 19 PROTEIN"/>
    <property type="match status" value="1"/>
</dbReference>
<dbReference type="AlphaFoldDB" id="A0A7J7FXF8"/>
<evidence type="ECO:0000256" key="1">
    <source>
        <dbReference type="SAM" id="MobiDB-lite"/>
    </source>
</evidence>
<proteinExistence type="predicted"/>
<reference evidence="4" key="1">
    <citation type="journal article" date="2020" name="Nat. Commun.">
        <title>Genome assembly of wild tea tree DASZ reveals pedigree and selection history of tea varieties.</title>
        <authorList>
            <person name="Zhang W."/>
            <person name="Zhang Y."/>
            <person name="Qiu H."/>
            <person name="Guo Y."/>
            <person name="Wan H."/>
            <person name="Zhang X."/>
            <person name="Scossa F."/>
            <person name="Alseekh S."/>
            <person name="Zhang Q."/>
            <person name="Wang P."/>
            <person name="Xu L."/>
            <person name="Schmidt M.H."/>
            <person name="Jia X."/>
            <person name="Li D."/>
            <person name="Zhu A."/>
            <person name="Guo F."/>
            <person name="Chen W."/>
            <person name="Ni D."/>
            <person name="Usadel B."/>
            <person name="Fernie A.R."/>
            <person name="Wen W."/>
        </authorList>
    </citation>
    <scope>NUCLEOTIDE SEQUENCE [LARGE SCALE GENOMIC DNA]</scope>
    <source>
        <strain evidence="4">cv. G240</strain>
    </source>
</reference>
<keyword evidence="2" id="KW-1133">Transmembrane helix</keyword>
<protein>
    <submittedName>
        <fullName evidence="3">Uncharacterized protein</fullName>
    </submittedName>
</protein>
<organism evidence="3 4">
    <name type="scientific">Camellia sinensis</name>
    <name type="common">Tea plant</name>
    <name type="synonym">Thea sinensis</name>
    <dbReference type="NCBI Taxonomy" id="4442"/>
    <lineage>
        <taxon>Eukaryota</taxon>
        <taxon>Viridiplantae</taxon>
        <taxon>Streptophyta</taxon>
        <taxon>Embryophyta</taxon>
        <taxon>Tracheophyta</taxon>
        <taxon>Spermatophyta</taxon>
        <taxon>Magnoliopsida</taxon>
        <taxon>eudicotyledons</taxon>
        <taxon>Gunneridae</taxon>
        <taxon>Pentapetalae</taxon>
        <taxon>asterids</taxon>
        <taxon>Ericales</taxon>
        <taxon>Theaceae</taxon>
        <taxon>Camellia</taxon>
    </lineage>
</organism>
<reference evidence="3 4" key="2">
    <citation type="submission" date="2020-07" db="EMBL/GenBank/DDBJ databases">
        <title>Genome assembly of wild tea tree DASZ reveals pedigree and selection history of tea varieties.</title>
        <authorList>
            <person name="Zhang W."/>
        </authorList>
    </citation>
    <scope>NUCLEOTIDE SEQUENCE [LARGE SCALE GENOMIC DNA]</scope>
    <source>
        <strain evidence="4">cv. G240</strain>
        <tissue evidence="3">Leaf</tissue>
    </source>
</reference>
<dbReference type="Pfam" id="PF07712">
    <property type="entry name" value="SURNod19"/>
    <property type="match status" value="1"/>
</dbReference>
<comment type="caution">
    <text evidence="3">The sequence shown here is derived from an EMBL/GenBank/DDBJ whole genome shotgun (WGS) entry which is preliminary data.</text>
</comment>
<dbReference type="EMBL" id="JACBKZ010000014">
    <property type="protein sequence ID" value="KAF5932661.1"/>
    <property type="molecule type" value="Genomic_DNA"/>
</dbReference>
<dbReference type="InterPro" id="IPR011692">
    <property type="entry name" value="Stress_up-reg_Nod19"/>
</dbReference>
<feature type="transmembrane region" description="Helical" evidence="2">
    <location>
        <begin position="56"/>
        <end position="78"/>
    </location>
</feature>
<gene>
    <name evidence="3" type="ORF">HYC85_028832</name>
</gene>
<keyword evidence="2" id="KW-0472">Membrane</keyword>
<name>A0A7J7FXF8_CAMSI</name>
<evidence type="ECO:0000256" key="2">
    <source>
        <dbReference type="SAM" id="Phobius"/>
    </source>
</evidence>
<keyword evidence="2" id="KW-0812">Transmembrane</keyword>
<feature type="compositionally biased region" description="Polar residues" evidence="1">
    <location>
        <begin position="218"/>
        <end position="235"/>
    </location>
</feature>
<feature type="region of interest" description="Disordered" evidence="1">
    <location>
        <begin position="214"/>
        <end position="235"/>
    </location>
</feature>
<sequence>MRESEHRGNRSVGKNKKEKYWVDLEREREKPCLPPPQMATAGLTFGGRPLPLRSPLGGGAAGASVFAFFVAGGGANGFSRFRRAGKPLPRQAAAEPWAPSDGRGCVSALDVSTVLRTEQQVPSGFLTVLPLDGRVVCSSIPTYGEGKEPGNEAGYIVGMSTCYPHPGSVKISNGETLVVVSNYSQSNQEHTGVMGLFYILVDDASPPELKPFLEAPVENSNDGDSKKIQLSQFLK</sequence>